<name>A0A011NVE7_9PROT</name>
<keyword evidence="1" id="KW-0812">Transmembrane</keyword>
<keyword evidence="1" id="KW-0472">Membrane</keyword>
<evidence type="ECO:0000256" key="1">
    <source>
        <dbReference type="SAM" id="Phobius"/>
    </source>
</evidence>
<reference evidence="2 3" key="1">
    <citation type="submission" date="2014-02" db="EMBL/GenBank/DDBJ databases">
        <title>Expanding our view of genomic diversity in Candidatus Accumulibacter clades.</title>
        <authorList>
            <person name="Skennerton C.T."/>
            <person name="Barr J.J."/>
            <person name="Slater F.R."/>
            <person name="Bond P.L."/>
            <person name="Tyson G.W."/>
        </authorList>
    </citation>
    <scope>NUCLEOTIDE SEQUENCE [LARGE SCALE GENOMIC DNA]</scope>
    <source>
        <strain evidence="3">BA-92</strain>
    </source>
</reference>
<dbReference type="PATRIC" id="fig|1454003.3.peg.2483"/>
<dbReference type="Proteomes" id="UP000021816">
    <property type="component" value="Unassembled WGS sequence"/>
</dbReference>
<gene>
    <name evidence="2" type="ORF">AW10_02434</name>
</gene>
<evidence type="ECO:0000313" key="2">
    <source>
        <dbReference type="EMBL" id="EXI79336.1"/>
    </source>
</evidence>
<comment type="caution">
    <text evidence="2">The sequence shown here is derived from an EMBL/GenBank/DDBJ whole genome shotgun (WGS) entry which is preliminary data.</text>
</comment>
<keyword evidence="1" id="KW-1133">Transmembrane helix</keyword>
<organism evidence="2 3">
    <name type="scientific">Candidatus Accumulibacter appositus</name>
    <dbReference type="NCBI Taxonomy" id="1454003"/>
    <lineage>
        <taxon>Bacteria</taxon>
        <taxon>Pseudomonadati</taxon>
        <taxon>Pseudomonadota</taxon>
        <taxon>Betaproteobacteria</taxon>
        <taxon>Candidatus Accumulibacter</taxon>
    </lineage>
</organism>
<dbReference type="AlphaFoldDB" id="A0A011NVE7"/>
<feature type="transmembrane region" description="Helical" evidence="1">
    <location>
        <begin position="29"/>
        <end position="44"/>
    </location>
</feature>
<proteinExistence type="predicted"/>
<feature type="transmembrane region" description="Helical" evidence="1">
    <location>
        <begin position="5"/>
        <end position="23"/>
    </location>
</feature>
<sequence length="45" mass="5120">MLFALFYVVAIVILIMHFTGFLARHNLEWLVLVLAAAVFPAVIYL</sequence>
<accession>A0A011NVE7</accession>
<dbReference type="EMBL" id="JEMX01000057">
    <property type="protein sequence ID" value="EXI79336.1"/>
    <property type="molecule type" value="Genomic_DNA"/>
</dbReference>
<protein>
    <submittedName>
        <fullName evidence="2">Uncharacterized protein</fullName>
    </submittedName>
</protein>
<evidence type="ECO:0000313" key="3">
    <source>
        <dbReference type="Proteomes" id="UP000021816"/>
    </source>
</evidence>